<protein>
    <submittedName>
        <fullName evidence="1">Uncharacterized protein</fullName>
    </submittedName>
</protein>
<gene>
    <name evidence="1" type="ORF">EG68_07742</name>
</gene>
<evidence type="ECO:0000313" key="1">
    <source>
        <dbReference type="EMBL" id="KAF7233448.1"/>
    </source>
</evidence>
<reference evidence="1" key="1">
    <citation type="submission" date="2019-07" db="EMBL/GenBank/DDBJ databases">
        <title>Annotation for the trematode Paragonimus miyazaki's.</title>
        <authorList>
            <person name="Choi Y.-J."/>
        </authorList>
    </citation>
    <scope>NUCLEOTIDE SEQUENCE</scope>
    <source>
        <strain evidence="1">Japan</strain>
    </source>
</reference>
<dbReference type="Proteomes" id="UP000822476">
    <property type="component" value="Unassembled WGS sequence"/>
</dbReference>
<accession>A0A8S9YED3</accession>
<organism evidence="1 2">
    <name type="scientific">Paragonimus skrjabini miyazakii</name>
    <dbReference type="NCBI Taxonomy" id="59628"/>
    <lineage>
        <taxon>Eukaryota</taxon>
        <taxon>Metazoa</taxon>
        <taxon>Spiralia</taxon>
        <taxon>Lophotrochozoa</taxon>
        <taxon>Platyhelminthes</taxon>
        <taxon>Trematoda</taxon>
        <taxon>Digenea</taxon>
        <taxon>Plagiorchiida</taxon>
        <taxon>Troglotremata</taxon>
        <taxon>Troglotrematidae</taxon>
        <taxon>Paragonimus</taxon>
    </lineage>
</organism>
<evidence type="ECO:0000313" key="2">
    <source>
        <dbReference type="Proteomes" id="UP000822476"/>
    </source>
</evidence>
<keyword evidence="2" id="KW-1185">Reference proteome</keyword>
<comment type="caution">
    <text evidence="1">The sequence shown here is derived from an EMBL/GenBank/DDBJ whole genome shotgun (WGS) entry which is preliminary data.</text>
</comment>
<dbReference type="EMBL" id="JTDE01021068">
    <property type="protein sequence ID" value="KAF7233448.1"/>
    <property type="molecule type" value="Genomic_DNA"/>
</dbReference>
<name>A0A8S9YED3_9TREM</name>
<dbReference type="AlphaFoldDB" id="A0A8S9YED3"/>
<sequence length="142" mass="16021">MFLSMFNQTVSTTITVPPAELNTTAPKSNLSEAEEPTSANLWKNRWVQKVDVNDTSVQSPTRIAFRTDVNLERCNIAIFPQFMVYVSQTPRTDEDFHGNRISMKTNSLDEMRLCAGSNSGDYTCAKAVYIRHVDQHTMPDNA</sequence>
<proteinExistence type="predicted"/>